<dbReference type="AlphaFoldDB" id="A0AAV7IXJ2"/>
<dbReference type="Proteomes" id="UP000826195">
    <property type="component" value="Unassembled WGS sequence"/>
</dbReference>
<accession>A0AAV7IXJ2</accession>
<proteinExistence type="predicted"/>
<reference evidence="4 5" key="1">
    <citation type="journal article" date="2021" name="J. Hered.">
        <title>A chromosome-level genome assembly of the parasitoid wasp, Cotesia glomerata (Hymenoptera: Braconidae).</title>
        <authorList>
            <person name="Pinto B.J."/>
            <person name="Weis J.J."/>
            <person name="Gamble T."/>
            <person name="Ode P.J."/>
            <person name="Paul R."/>
            <person name="Zaspel J.M."/>
        </authorList>
    </citation>
    <scope>NUCLEOTIDE SEQUENCE [LARGE SCALE GENOMIC DNA]</scope>
    <source>
        <strain evidence="4">CgM1</strain>
    </source>
</reference>
<feature type="repeat" description="ANK" evidence="3">
    <location>
        <begin position="202"/>
        <end position="234"/>
    </location>
</feature>
<evidence type="ECO:0000313" key="5">
    <source>
        <dbReference type="Proteomes" id="UP000826195"/>
    </source>
</evidence>
<name>A0AAV7IXJ2_COTGL</name>
<feature type="repeat" description="ANK" evidence="3">
    <location>
        <begin position="374"/>
        <end position="409"/>
    </location>
</feature>
<feature type="repeat" description="ANK" evidence="3">
    <location>
        <begin position="234"/>
        <end position="266"/>
    </location>
</feature>
<keyword evidence="2 3" id="KW-0040">ANK repeat</keyword>
<feature type="repeat" description="ANK" evidence="3">
    <location>
        <begin position="300"/>
        <end position="335"/>
    </location>
</feature>
<dbReference type="Gene3D" id="1.25.40.20">
    <property type="entry name" value="Ankyrin repeat-containing domain"/>
    <property type="match status" value="2"/>
</dbReference>
<organism evidence="4 5">
    <name type="scientific">Cotesia glomerata</name>
    <name type="common">Lepidopteran parasitic wasp</name>
    <name type="synonym">Apanteles glomeratus</name>
    <dbReference type="NCBI Taxonomy" id="32391"/>
    <lineage>
        <taxon>Eukaryota</taxon>
        <taxon>Metazoa</taxon>
        <taxon>Ecdysozoa</taxon>
        <taxon>Arthropoda</taxon>
        <taxon>Hexapoda</taxon>
        <taxon>Insecta</taxon>
        <taxon>Pterygota</taxon>
        <taxon>Neoptera</taxon>
        <taxon>Endopterygota</taxon>
        <taxon>Hymenoptera</taxon>
        <taxon>Apocrita</taxon>
        <taxon>Ichneumonoidea</taxon>
        <taxon>Braconidae</taxon>
        <taxon>Microgastrinae</taxon>
        <taxon>Cotesia</taxon>
    </lineage>
</organism>
<feature type="repeat" description="ANK" evidence="3">
    <location>
        <begin position="409"/>
        <end position="437"/>
    </location>
</feature>
<keyword evidence="1" id="KW-0677">Repeat</keyword>
<dbReference type="SUPFAM" id="SSF48403">
    <property type="entry name" value="Ankyrin repeat"/>
    <property type="match status" value="1"/>
</dbReference>
<dbReference type="PANTHER" id="PTHR24198:SF165">
    <property type="entry name" value="ANKYRIN REPEAT-CONTAINING PROTEIN-RELATED"/>
    <property type="match status" value="1"/>
</dbReference>
<dbReference type="Pfam" id="PF00023">
    <property type="entry name" value="Ank"/>
    <property type="match status" value="1"/>
</dbReference>
<dbReference type="PANTHER" id="PTHR24198">
    <property type="entry name" value="ANKYRIN REPEAT AND PROTEIN KINASE DOMAIN-CONTAINING PROTEIN"/>
    <property type="match status" value="1"/>
</dbReference>
<evidence type="ECO:0000313" key="4">
    <source>
        <dbReference type="EMBL" id="KAH0560410.1"/>
    </source>
</evidence>
<feature type="repeat" description="ANK" evidence="3">
    <location>
        <begin position="341"/>
        <end position="373"/>
    </location>
</feature>
<dbReference type="Pfam" id="PF12796">
    <property type="entry name" value="Ank_2"/>
    <property type="match status" value="2"/>
</dbReference>
<evidence type="ECO:0000256" key="2">
    <source>
        <dbReference type="ARBA" id="ARBA00023043"/>
    </source>
</evidence>
<feature type="repeat" description="ANK" evidence="3">
    <location>
        <begin position="137"/>
        <end position="169"/>
    </location>
</feature>
<evidence type="ECO:0000256" key="3">
    <source>
        <dbReference type="PROSITE-ProRule" id="PRU00023"/>
    </source>
</evidence>
<feature type="repeat" description="ANK" evidence="3">
    <location>
        <begin position="268"/>
        <end position="300"/>
    </location>
</feature>
<gene>
    <name evidence="4" type="ORF">KQX54_004342</name>
</gene>
<evidence type="ECO:0000256" key="1">
    <source>
        <dbReference type="ARBA" id="ARBA00022737"/>
    </source>
</evidence>
<protein>
    <recommendedName>
        <fullName evidence="6">Ankyrin repeat protein</fullName>
    </recommendedName>
</protein>
<dbReference type="SMART" id="SM00248">
    <property type="entry name" value="ANK"/>
    <property type="match status" value="9"/>
</dbReference>
<sequence>MRGTKQADPLDDFRSKKKVTKRRKIFDSEIFYNEFCNELIAKGINIDTKYISALEKETNILRDALEIEDYDLIMRIIQCYVVKSVKSSTKCSVPEVTLSRFNKFKKNIHLFENHDLFSHGPIISYLSGADVNAIPYPRRSLLHLAVIRENKDIVKLLLENNANPNVKDVYKETIFFRAVKRNNYELAEYLIKAGARVDDPSAGISPLQWAISKINHEMADLIIKNGGDVNLVYRGKTPLYYAVDAENDDRIHLLIKNNADINATCVKPNEMALGIAINKHNINLIKTLISAGANVNLFSRYVTPLQFAIIKSYYNTLKIVKYLIKSGAKVNADSSPESIYFGQKALHIAIQKGNESVTRLLIKNNADIEAVTRSGQTALGIAVQSKKLRNYRLVEALIEAGVDINKFSAGIAPLNLAIAAKNDQIIDYFINHGADVNDVIADESNENLKSNYYGKKLIQQQIVRFRAADFKISDVNLLAVSGSEFYDLFAKCRDEVTLMKTINVGTTTLTYYDTLHTSIHGMAMRFKYVDNDAICGYKNVKQLRLYAELIHYRMEKTIVLKDFLNY</sequence>
<dbReference type="EMBL" id="JAHXZJ010000374">
    <property type="protein sequence ID" value="KAH0560410.1"/>
    <property type="molecule type" value="Genomic_DNA"/>
</dbReference>
<dbReference type="PROSITE" id="PS50088">
    <property type="entry name" value="ANK_REPEAT"/>
    <property type="match status" value="8"/>
</dbReference>
<comment type="caution">
    <text evidence="4">The sequence shown here is derived from an EMBL/GenBank/DDBJ whole genome shotgun (WGS) entry which is preliminary data.</text>
</comment>
<keyword evidence="5" id="KW-1185">Reference proteome</keyword>
<dbReference type="PROSITE" id="PS50297">
    <property type="entry name" value="ANK_REP_REGION"/>
    <property type="match status" value="5"/>
</dbReference>
<evidence type="ECO:0008006" key="6">
    <source>
        <dbReference type="Google" id="ProtNLM"/>
    </source>
</evidence>
<dbReference type="InterPro" id="IPR002110">
    <property type="entry name" value="Ankyrin_rpt"/>
</dbReference>
<dbReference type="InterPro" id="IPR036770">
    <property type="entry name" value="Ankyrin_rpt-contain_sf"/>
</dbReference>